<dbReference type="EMBL" id="LGUC01000001">
    <property type="protein sequence ID" value="KPN30938.1"/>
    <property type="molecule type" value="Genomic_DNA"/>
</dbReference>
<keyword evidence="2" id="KW-0472">Membrane</keyword>
<feature type="transmembrane region" description="Helical" evidence="2">
    <location>
        <begin position="12"/>
        <end position="31"/>
    </location>
</feature>
<keyword evidence="2" id="KW-1133">Transmembrane helix</keyword>
<feature type="region of interest" description="Disordered" evidence="1">
    <location>
        <begin position="83"/>
        <end position="115"/>
    </location>
</feature>
<evidence type="ECO:0000313" key="4">
    <source>
        <dbReference type="Proteomes" id="UP000050535"/>
    </source>
</evidence>
<name>A0A0P7I279_9EURY</name>
<dbReference type="InterPro" id="IPR010387">
    <property type="entry name" value="QueT"/>
</dbReference>
<evidence type="ECO:0000313" key="3">
    <source>
        <dbReference type="EMBL" id="KPN30938.1"/>
    </source>
</evidence>
<proteinExistence type="predicted"/>
<dbReference type="Pfam" id="PF06177">
    <property type="entry name" value="QueT"/>
    <property type="match status" value="1"/>
</dbReference>
<sequence>MRELLTMWRDTRMVMLVAVVAAVYAALLIPFKLFTILPGLTSIRPANVLPVFFGIAFGPAAAWGSAIGNLIGDVFGGTFGPGASAGSSGTSSSAWSATSSGEPRPALQRRGARLP</sequence>
<accession>A0A0P7I279</accession>
<feature type="compositionally biased region" description="Low complexity" evidence="1">
    <location>
        <begin position="83"/>
        <end position="101"/>
    </location>
</feature>
<dbReference type="STRING" id="699431.SY89_01679"/>
<feature type="transmembrane region" description="Helical" evidence="2">
    <location>
        <begin position="51"/>
        <end position="71"/>
    </location>
</feature>
<dbReference type="RefSeq" id="WP_054583727.1">
    <property type="nucleotide sequence ID" value="NZ_LGUC01000001.1"/>
</dbReference>
<evidence type="ECO:0000256" key="1">
    <source>
        <dbReference type="SAM" id="MobiDB-lite"/>
    </source>
</evidence>
<reference evidence="4" key="1">
    <citation type="submission" date="2013-11" db="EMBL/GenBank/DDBJ databases">
        <authorList>
            <person name="Hoang H.T."/>
            <person name="Killian M.L."/>
            <person name="Madson D.M."/>
            <person name="Arruda P.H.E."/>
            <person name="Sun D."/>
            <person name="Schwartz K.J."/>
            <person name="Yoon K."/>
        </authorList>
    </citation>
    <scope>NUCLEOTIDE SEQUENCE [LARGE SCALE GENOMIC DNA]</scope>
    <source>
        <strain evidence="4">CDK2</strain>
    </source>
</reference>
<organism evidence="3 4">
    <name type="scientific">Halolamina pelagica</name>
    <dbReference type="NCBI Taxonomy" id="699431"/>
    <lineage>
        <taxon>Archaea</taxon>
        <taxon>Methanobacteriati</taxon>
        <taxon>Methanobacteriota</taxon>
        <taxon>Stenosarchaea group</taxon>
        <taxon>Halobacteria</taxon>
        <taxon>Halobacteriales</taxon>
        <taxon>Haloferacaceae</taxon>
    </lineage>
</organism>
<gene>
    <name evidence="3" type="ORF">SY89_01679</name>
</gene>
<keyword evidence="2" id="KW-0812">Transmembrane</keyword>
<protein>
    <submittedName>
        <fullName evidence="3">QueT transporter</fullName>
    </submittedName>
</protein>
<dbReference type="AlphaFoldDB" id="A0A0P7I279"/>
<keyword evidence="4" id="KW-1185">Reference proteome</keyword>
<comment type="caution">
    <text evidence="3">The sequence shown here is derived from an EMBL/GenBank/DDBJ whole genome shotgun (WGS) entry which is preliminary data.</text>
</comment>
<evidence type="ECO:0000256" key="2">
    <source>
        <dbReference type="SAM" id="Phobius"/>
    </source>
</evidence>
<dbReference type="Proteomes" id="UP000050535">
    <property type="component" value="Unassembled WGS sequence"/>
</dbReference>
<dbReference type="PATRIC" id="fig|699431.3.peg.1718"/>
<dbReference type="OrthoDB" id="30974at2157"/>